<comment type="function">
    <text evidence="1 10">Catalyzes the transfer of a methyl group from 5-methyltetrahydrofolate to homocysteine resulting in methionine formation.</text>
</comment>
<dbReference type="CDD" id="cd03311">
    <property type="entry name" value="CIMS_C_terminal_like"/>
    <property type="match status" value="1"/>
</dbReference>
<dbReference type="NCBIfam" id="NF003556">
    <property type="entry name" value="PRK05222.1"/>
    <property type="match status" value="1"/>
</dbReference>
<evidence type="ECO:0000256" key="3">
    <source>
        <dbReference type="ARBA" id="ARBA00009553"/>
    </source>
</evidence>
<dbReference type="CDD" id="cd03312">
    <property type="entry name" value="CIMS_N_terminal_like"/>
    <property type="match status" value="1"/>
</dbReference>
<evidence type="ECO:0000256" key="4">
    <source>
        <dbReference type="ARBA" id="ARBA00022603"/>
    </source>
</evidence>
<feature type="binding site" evidence="10">
    <location>
        <begin position="516"/>
        <end position="517"/>
    </location>
    <ligand>
        <name>5-methyltetrahydropteroyltri-L-glutamate</name>
        <dbReference type="ChEBI" id="CHEBI:58207"/>
    </ligand>
</feature>
<feature type="binding site" evidence="10">
    <location>
        <begin position="432"/>
        <end position="434"/>
    </location>
    <ligand>
        <name>L-methionine</name>
        <dbReference type="ChEBI" id="CHEBI:57844"/>
    </ligand>
</feature>
<proteinExistence type="inferred from homology"/>
<organism evidence="13 14">
    <name type="scientific">Ruminococcus intestinalis</name>
    <dbReference type="NCBI Taxonomy" id="2763066"/>
    <lineage>
        <taxon>Bacteria</taxon>
        <taxon>Bacillati</taxon>
        <taxon>Bacillota</taxon>
        <taxon>Clostridia</taxon>
        <taxon>Eubacteriales</taxon>
        <taxon>Oscillospiraceae</taxon>
        <taxon>Ruminococcus</taxon>
    </lineage>
</organism>
<accession>A0ABR7HK08</accession>
<dbReference type="Pfam" id="PF01717">
    <property type="entry name" value="Meth_synt_2"/>
    <property type="match status" value="1"/>
</dbReference>
<dbReference type="InterPro" id="IPR013215">
    <property type="entry name" value="Cbl-indep_Met_Synth_N"/>
</dbReference>
<dbReference type="PANTHER" id="PTHR30519">
    <property type="entry name" value="5-METHYLTETRAHYDROPTEROYLTRIGLUTAMATE--HOMOCYSTEINE METHYLTRANSFERASE"/>
    <property type="match status" value="1"/>
</dbReference>
<feature type="binding site" evidence="10">
    <location>
        <position position="728"/>
    </location>
    <ligand>
        <name>Zn(2+)</name>
        <dbReference type="ChEBI" id="CHEBI:29105"/>
        <note>catalytic</note>
    </ligand>
</feature>
<dbReference type="HAMAP" id="MF_00172">
    <property type="entry name" value="Meth_synth"/>
    <property type="match status" value="1"/>
</dbReference>
<keyword evidence="5 10" id="KW-0028">Amino-acid biosynthesis</keyword>
<keyword evidence="9 10" id="KW-0486">Methionine biosynthesis</keyword>
<dbReference type="Pfam" id="PF08267">
    <property type="entry name" value="Meth_synt_1"/>
    <property type="match status" value="1"/>
</dbReference>
<evidence type="ECO:0000256" key="10">
    <source>
        <dbReference type="HAMAP-Rule" id="MF_00172"/>
    </source>
</evidence>
<keyword evidence="8 10" id="KW-0862">Zinc</keyword>
<feature type="binding site" evidence="10">
    <location>
        <position position="645"/>
    </location>
    <ligand>
        <name>Zn(2+)</name>
        <dbReference type="ChEBI" id="CHEBI:29105"/>
        <note>catalytic</note>
    </ligand>
</feature>
<dbReference type="Proteomes" id="UP000636755">
    <property type="component" value="Unassembled WGS sequence"/>
</dbReference>
<comment type="pathway">
    <text evidence="2 10">Amino-acid biosynthesis; L-methionine biosynthesis via de novo pathway; L-methionine from L-homocysteine (MetE route): step 1/1.</text>
</comment>
<feature type="binding site" evidence="10">
    <location>
        <position position="643"/>
    </location>
    <ligand>
        <name>Zn(2+)</name>
        <dbReference type="ChEBI" id="CHEBI:29105"/>
        <note>catalytic</note>
    </ligand>
</feature>
<dbReference type="GO" id="GO:0032259">
    <property type="term" value="P:methylation"/>
    <property type="evidence" value="ECO:0007669"/>
    <property type="project" value="UniProtKB-KW"/>
</dbReference>
<keyword evidence="10" id="KW-0677">Repeat</keyword>
<evidence type="ECO:0000256" key="8">
    <source>
        <dbReference type="ARBA" id="ARBA00022833"/>
    </source>
</evidence>
<feature type="binding site" evidence="10">
    <location>
        <begin position="15"/>
        <end position="18"/>
    </location>
    <ligand>
        <name>5-methyltetrahydropteroyltri-L-glutamate</name>
        <dbReference type="ChEBI" id="CHEBI:58207"/>
    </ligand>
</feature>
<dbReference type="InterPro" id="IPR038071">
    <property type="entry name" value="UROD/MetE-like_sf"/>
</dbReference>
<feature type="active site" description="Proton donor" evidence="10">
    <location>
        <position position="696"/>
    </location>
</feature>
<dbReference type="NCBIfam" id="TIGR01371">
    <property type="entry name" value="met_syn_B12ind"/>
    <property type="match status" value="1"/>
</dbReference>
<comment type="cofactor">
    <cofactor evidence="10">
        <name>Zn(2+)</name>
        <dbReference type="ChEBI" id="CHEBI:29105"/>
    </cofactor>
    <text evidence="10">Binds 1 zinc ion per subunit.</text>
</comment>
<feature type="domain" description="Cobalamin-independent methionine synthase MetE N-terminal" evidence="12">
    <location>
        <begin position="3"/>
        <end position="314"/>
    </location>
</feature>
<dbReference type="PIRSF" id="PIRSF000382">
    <property type="entry name" value="MeTrfase_B12_ind"/>
    <property type="match status" value="1"/>
</dbReference>
<evidence type="ECO:0000256" key="2">
    <source>
        <dbReference type="ARBA" id="ARBA00004681"/>
    </source>
</evidence>
<dbReference type="EC" id="2.1.1.14" evidence="10"/>
<evidence type="ECO:0000256" key="7">
    <source>
        <dbReference type="ARBA" id="ARBA00022723"/>
    </source>
</evidence>
<dbReference type="InterPro" id="IPR002629">
    <property type="entry name" value="Met_Synth_C/arc"/>
</dbReference>
<dbReference type="SUPFAM" id="SSF51726">
    <property type="entry name" value="UROD/MetE-like"/>
    <property type="match status" value="2"/>
</dbReference>
<reference evidence="13 14" key="1">
    <citation type="submission" date="2020-08" db="EMBL/GenBank/DDBJ databases">
        <title>Genome public.</title>
        <authorList>
            <person name="Liu C."/>
            <person name="Sun Q."/>
        </authorList>
    </citation>
    <scope>NUCLEOTIDE SEQUENCE [LARGE SCALE GENOMIC DNA]</scope>
    <source>
        <strain evidence="13 14">NSJ-71</strain>
    </source>
</reference>
<evidence type="ECO:0000256" key="5">
    <source>
        <dbReference type="ARBA" id="ARBA00022605"/>
    </source>
</evidence>
<dbReference type="InterPro" id="IPR006276">
    <property type="entry name" value="Cobalamin-indep_Met_synthase"/>
</dbReference>
<comment type="catalytic activity">
    <reaction evidence="10">
        <text>5-methyltetrahydropteroyltri-L-glutamate + L-homocysteine = tetrahydropteroyltri-L-glutamate + L-methionine</text>
        <dbReference type="Rhea" id="RHEA:21196"/>
        <dbReference type="ChEBI" id="CHEBI:57844"/>
        <dbReference type="ChEBI" id="CHEBI:58140"/>
        <dbReference type="ChEBI" id="CHEBI:58199"/>
        <dbReference type="ChEBI" id="CHEBI:58207"/>
        <dbReference type="EC" id="2.1.1.14"/>
    </reaction>
</comment>
<feature type="binding site" evidence="10">
    <location>
        <position position="114"/>
    </location>
    <ligand>
        <name>5-methyltetrahydropteroyltri-L-glutamate</name>
        <dbReference type="ChEBI" id="CHEBI:58207"/>
    </ligand>
</feature>
<feature type="binding site" evidence="10">
    <location>
        <position position="562"/>
    </location>
    <ligand>
        <name>5-methyltetrahydropteroyltri-L-glutamate</name>
        <dbReference type="ChEBI" id="CHEBI:58207"/>
    </ligand>
</feature>
<keyword evidence="4 10" id="KW-0489">Methyltransferase</keyword>
<dbReference type="Gene3D" id="3.20.20.210">
    <property type="match status" value="2"/>
</dbReference>
<evidence type="ECO:0000313" key="13">
    <source>
        <dbReference type="EMBL" id="MBC5727870.1"/>
    </source>
</evidence>
<dbReference type="GO" id="GO:0003871">
    <property type="term" value="F:5-methyltetrahydropteroyltriglutamate-homocysteine S-methyltransferase activity"/>
    <property type="evidence" value="ECO:0007669"/>
    <property type="project" value="UniProtKB-EC"/>
</dbReference>
<feature type="binding site" evidence="10">
    <location>
        <position position="600"/>
    </location>
    <ligand>
        <name>L-methionine</name>
        <dbReference type="ChEBI" id="CHEBI:57844"/>
    </ligand>
</feature>
<protein>
    <recommendedName>
        <fullName evidence="10">5-methyltetrahydropteroyltriglutamate--homocysteine methyltransferase</fullName>
        <ecNumber evidence="10">2.1.1.14</ecNumber>
    </recommendedName>
    <alternativeName>
        <fullName evidence="10">Cobalamin-independent methionine synthase</fullName>
    </alternativeName>
    <alternativeName>
        <fullName evidence="10">Methionine synthase, vitamin-B12 independent isozyme</fullName>
    </alternativeName>
</protein>
<feature type="binding site" evidence="10">
    <location>
        <position position="485"/>
    </location>
    <ligand>
        <name>L-methionine</name>
        <dbReference type="ChEBI" id="CHEBI:57844"/>
    </ligand>
</feature>
<keyword evidence="14" id="KW-1185">Reference proteome</keyword>
<dbReference type="EMBL" id="JACOPS010000002">
    <property type="protein sequence ID" value="MBC5727870.1"/>
    <property type="molecule type" value="Genomic_DNA"/>
</dbReference>
<keyword evidence="7 10" id="KW-0479">Metal-binding</keyword>
<comment type="similarity">
    <text evidence="3 10">Belongs to the vitamin-B12 independent methionine synthase family.</text>
</comment>
<name>A0ABR7HK08_9FIRM</name>
<evidence type="ECO:0000256" key="9">
    <source>
        <dbReference type="ARBA" id="ARBA00023167"/>
    </source>
</evidence>
<feature type="binding site" evidence="10">
    <location>
        <position position="485"/>
    </location>
    <ligand>
        <name>L-homocysteine</name>
        <dbReference type="ChEBI" id="CHEBI:58199"/>
    </ligand>
</feature>
<keyword evidence="6 10" id="KW-0808">Transferase</keyword>
<dbReference type="RefSeq" id="WP_186935121.1">
    <property type="nucleotide sequence ID" value="NZ_JACOPS010000002.1"/>
</dbReference>
<evidence type="ECO:0000259" key="12">
    <source>
        <dbReference type="Pfam" id="PF08267"/>
    </source>
</evidence>
<feature type="binding site" evidence="10">
    <location>
        <position position="667"/>
    </location>
    <ligand>
        <name>Zn(2+)</name>
        <dbReference type="ChEBI" id="CHEBI:29105"/>
        <note>catalytic</note>
    </ligand>
</feature>
<feature type="binding site" evidence="10">
    <location>
        <position position="606"/>
    </location>
    <ligand>
        <name>5-methyltetrahydropteroyltri-L-glutamate</name>
        <dbReference type="ChEBI" id="CHEBI:58207"/>
    </ligand>
</feature>
<gene>
    <name evidence="10 13" type="primary">metE</name>
    <name evidence="13" type="ORF">H8R91_04930</name>
</gene>
<comment type="caution">
    <text evidence="13">The sequence shown here is derived from an EMBL/GenBank/DDBJ whole genome shotgun (WGS) entry which is preliminary data.</text>
</comment>
<sequence length="758" mass="87028">MKTSIIGYPRIGKLRELKFASEKYFRNEIAQSELFDTAKKLRTENLTEQKNSGLDFIPSNDFSFYDGMLDTAFLLNVVPDRYKNLGLSPLDEYFAAARGYQGEKGDVKALAMKKWFNTNYHYMVPEIDDNTVLKLSDNKPFELFTEALDNGVKTTPVIIGPYTFLELARYIGTKTKENFFGNITDAYIQIIGKFVTLGAEWLQLDEPCLVKDMSRENIEFFNSLYTKILENKNGLKIRLQTYFGDVRDCYKEICALDFDGIGLDFIEGKKTHELIEKNGFPCDKVLFAGVVNGKNIWRNNYEKTVELLKNLQNKSINTVINTSCSLLHIPYTLKNEVKLSDTYKKHFSYASEKLVELNEIKKIIETEDYCNLPEYTANIKLFSEERSGCNTNVKEKVNALSEKDFTRLPVFSEREKIQKEEFKLPLLPTTTIGSFPQTSDVRQTRASYKKANISETDYEKFMKSKIAECIELQENIGLDVLVHGEFERNDMVEYFGECLDGYIFTEKAWVQSYGTRCVKPPVVWGDISRAKPMTVKWSTYAQSLTEKPVKGMLTGPVTILNWSFPREDISLKESAYQIALAIREEVLDLEASGIKIIQIDEAALREKLPLRKCDWNKEYLDWAIKAFRLVHSGVKSETQIHTHMCYSEFADIIEDIDNMDADVITFEASRSDLTLLDVLKAKKFRTEVGPGVYDIHSPRIPTVEEIKSAINKMLSKVSYNKLWINPDCGLKTRGNEETVQSLKNLVKATKEIREENNL</sequence>
<evidence type="ECO:0000256" key="1">
    <source>
        <dbReference type="ARBA" id="ARBA00002777"/>
    </source>
</evidence>
<feature type="binding site" evidence="10">
    <location>
        <position position="600"/>
    </location>
    <ligand>
        <name>L-homocysteine</name>
        <dbReference type="ChEBI" id="CHEBI:58199"/>
    </ligand>
</feature>
<feature type="binding site" evidence="10">
    <location>
        <begin position="432"/>
        <end position="434"/>
    </location>
    <ligand>
        <name>L-homocysteine</name>
        <dbReference type="ChEBI" id="CHEBI:58199"/>
    </ligand>
</feature>
<feature type="domain" description="Cobalamin-independent methionine synthase MetE C-terminal/archaeal" evidence="11">
    <location>
        <begin position="427"/>
        <end position="750"/>
    </location>
</feature>
<evidence type="ECO:0000256" key="6">
    <source>
        <dbReference type="ARBA" id="ARBA00022679"/>
    </source>
</evidence>
<evidence type="ECO:0000259" key="11">
    <source>
        <dbReference type="Pfam" id="PF01717"/>
    </source>
</evidence>
<evidence type="ECO:0000313" key="14">
    <source>
        <dbReference type="Proteomes" id="UP000636755"/>
    </source>
</evidence>